<proteinExistence type="predicted"/>
<evidence type="ECO:0000256" key="7">
    <source>
        <dbReference type="RuleBase" id="RU363034"/>
    </source>
</evidence>
<keyword evidence="9" id="KW-0472">Membrane</keyword>
<dbReference type="SMR" id="B4I0G8"/>
<name>B4I0G8_DROSE</name>
<keyword evidence="4 7" id="KW-0378">Hydrolase</keyword>
<dbReference type="PROSITE" id="PS50240">
    <property type="entry name" value="TRYPSIN_DOM"/>
    <property type="match status" value="1"/>
</dbReference>
<dbReference type="FunFam" id="2.40.10.10:FF:000111">
    <property type="entry name" value="Blast:Serine protease nudel"/>
    <property type="match status" value="1"/>
</dbReference>
<dbReference type="Proteomes" id="UP000001292">
    <property type="component" value="Unassembled WGS sequence"/>
</dbReference>
<dbReference type="EMBL" id="CH480819">
    <property type="protein sequence ID" value="EDW52999.1"/>
    <property type="molecule type" value="Genomic_DNA"/>
</dbReference>
<keyword evidence="9" id="KW-0812">Transmembrane</keyword>
<dbReference type="MEROPS" id="S01.A77"/>
<evidence type="ECO:0000256" key="10">
    <source>
        <dbReference type="SAM" id="SignalP"/>
    </source>
</evidence>
<evidence type="ECO:0000256" key="1">
    <source>
        <dbReference type="ARBA" id="ARBA00004613"/>
    </source>
</evidence>
<dbReference type="InterPro" id="IPR018114">
    <property type="entry name" value="TRYPSIN_HIS"/>
</dbReference>
<dbReference type="PROSITE" id="PS00134">
    <property type="entry name" value="TRYPSIN_HIS"/>
    <property type="match status" value="1"/>
</dbReference>
<evidence type="ECO:0000256" key="2">
    <source>
        <dbReference type="ARBA" id="ARBA00022525"/>
    </source>
</evidence>
<dbReference type="InterPro" id="IPR001254">
    <property type="entry name" value="Trypsin_dom"/>
</dbReference>
<evidence type="ECO:0000259" key="11">
    <source>
        <dbReference type="PROSITE" id="PS50240"/>
    </source>
</evidence>
<dbReference type="PANTHER" id="PTHR24264">
    <property type="entry name" value="TRYPSIN-RELATED"/>
    <property type="match status" value="1"/>
</dbReference>
<dbReference type="InterPro" id="IPR050127">
    <property type="entry name" value="Serine_Proteases_S1"/>
</dbReference>
<evidence type="ECO:0000256" key="6">
    <source>
        <dbReference type="ARBA" id="ARBA00023157"/>
    </source>
</evidence>
<feature type="domain" description="Peptidase S1" evidence="11">
    <location>
        <begin position="46"/>
        <end position="289"/>
    </location>
</feature>
<keyword evidence="10" id="KW-0732">Signal</keyword>
<protein>
    <submittedName>
        <fullName evidence="12">GM12456</fullName>
    </submittedName>
</protein>
<dbReference type="SMART" id="SM00020">
    <property type="entry name" value="Tryp_SPc"/>
    <property type="match status" value="1"/>
</dbReference>
<dbReference type="PANTHER" id="PTHR24264:SF65">
    <property type="entry name" value="SRCR DOMAIN-CONTAINING PROTEIN"/>
    <property type="match status" value="1"/>
</dbReference>
<dbReference type="InterPro" id="IPR009003">
    <property type="entry name" value="Peptidase_S1_PA"/>
</dbReference>
<evidence type="ECO:0000313" key="12">
    <source>
        <dbReference type="EMBL" id="EDW52999.1"/>
    </source>
</evidence>
<feature type="compositionally biased region" description="Acidic residues" evidence="8">
    <location>
        <begin position="291"/>
        <end position="337"/>
    </location>
</feature>
<dbReference type="SUPFAM" id="SSF50494">
    <property type="entry name" value="Trypsin-like serine proteases"/>
    <property type="match status" value="1"/>
</dbReference>
<comment type="subcellular location">
    <subcellularLocation>
        <location evidence="1">Secreted</location>
    </subcellularLocation>
</comment>
<dbReference type="InterPro" id="IPR033116">
    <property type="entry name" value="TRYPSIN_SER"/>
</dbReference>
<dbReference type="AlphaFoldDB" id="B4I0G8"/>
<dbReference type="InterPro" id="IPR001314">
    <property type="entry name" value="Peptidase_S1A"/>
</dbReference>
<dbReference type="PRINTS" id="PR00722">
    <property type="entry name" value="CHYMOTRYPSIN"/>
</dbReference>
<dbReference type="KEGG" id="dse:6612330"/>
<keyword evidence="2" id="KW-0964">Secreted</keyword>
<dbReference type="OrthoDB" id="10059102at2759"/>
<sequence length="368" mass="38652">MIGLGQLLAVALLLTFLPAGLRGATTRTHLDTNAIRPRFSADPGRIINGTEASLGATRHQVGIRKALNDGYFFGTGHLCGGSLIRPGWVLTAAHCFVDQIIYDGTFVPKEEFIVVMGNLDRYNRTNTLTFTIEERIMQLDKFVLATYDKDIALLKLNGIVPTGHPTIRPIALSRFAIPEGVVCQVTGWGNTEDGFISDILMTVDVPMISEEHCINDSDLGHLIQPGMICAGYLEVGEKDACAGDSGGPLVCQSELAGVVSWGIQCALPRLPGVYTEVSYYYDWILKNMGEDGEGSGDDGSGDDGSGDDGSGDDGSGDDGSGDDGSGDDGSGDDDDGSGDGGGAMAAVAGTLTLLLPVILALRLIATQF</sequence>
<dbReference type="PhylomeDB" id="B4I0G8"/>
<evidence type="ECO:0000256" key="5">
    <source>
        <dbReference type="ARBA" id="ARBA00022825"/>
    </source>
</evidence>
<dbReference type="GO" id="GO:0004252">
    <property type="term" value="F:serine-type endopeptidase activity"/>
    <property type="evidence" value="ECO:0007669"/>
    <property type="project" value="InterPro"/>
</dbReference>
<dbReference type="Pfam" id="PF00089">
    <property type="entry name" value="Trypsin"/>
    <property type="match status" value="1"/>
</dbReference>
<reference evidence="12 13" key="1">
    <citation type="journal article" date="2007" name="Nature">
        <title>Evolution of genes and genomes on the Drosophila phylogeny.</title>
        <authorList>
            <consortium name="Drosophila 12 Genomes Consortium"/>
            <person name="Clark A.G."/>
            <person name="Eisen M.B."/>
            <person name="Smith D.R."/>
            <person name="Bergman C.M."/>
            <person name="Oliver B."/>
            <person name="Markow T.A."/>
            <person name="Kaufman T.C."/>
            <person name="Kellis M."/>
            <person name="Gelbart W."/>
            <person name="Iyer V.N."/>
            <person name="Pollard D.A."/>
            <person name="Sackton T.B."/>
            <person name="Larracuente A.M."/>
            <person name="Singh N.D."/>
            <person name="Abad J.P."/>
            <person name="Abt D.N."/>
            <person name="Adryan B."/>
            <person name="Aguade M."/>
            <person name="Akashi H."/>
            <person name="Anderson W.W."/>
            <person name="Aquadro C.F."/>
            <person name="Ardell D.H."/>
            <person name="Arguello R."/>
            <person name="Artieri C.G."/>
            <person name="Barbash D.A."/>
            <person name="Barker D."/>
            <person name="Barsanti P."/>
            <person name="Batterham P."/>
            <person name="Batzoglou S."/>
            <person name="Begun D."/>
            <person name="Bhutkar A."/>
            <person name="Blanco E."/>
            <person name="Bosak S.A."/>
            <person name="Bradley R.K."/>
            <person name="Brand A.D."/>
            <person name="Brent M.R."/>
            <person name="Brooks A.N."/>
            <person name="Brown R.H."/>
            <person name="Butlin R.K."/>
            <person name="Caggese C."/>
            <person name="Calvi B.R."/>
            <person name="Bernardo de Carvalho A."/>
            <person name="Caspi A."/>
            <person name="Castrezana S."/>
            <person name="Celniker S.E."/>
            <person name="Chang J.L."/>
            <person name="Chapple C."/>
            <person name="Chatterji S."/>
            <person name="Chinwalla A."/>
            <person name="Civetta A."/>
            <person name="Clifton S.W."/>
            <person name="Comeron J.M."/>
            <person name="Costello J.C."/>
            <person name="Coyne J.A."/>
            <person name="Daub J."/>
            <person name="David R.G."/>
            <person name="Delcher A.L."/>
            <person name="Delehaunty K."/>
            <person name="Do C.B."/>
            <person name="Ebling H."/>
            <person name="Edwards K."/>
            <person name="Eickbush T."/>
            <person name="Evans J.D."/>
            <person name="Filipski A."/>
            <person name="Findeiss S."/>
            <person name="Freyhult E."/>
            <person name="Fulton L."/>
            <person name="Fulton R."/>
            <person name="Garcia A.C."/>
            <person name="Gardiner A."/>
            <person name="Garfield D.A."/>
            <person name="Garvin B.E."/>
            <person name="Gibson G."/>
            <person name="Gilbert D."/>
            <person name="Gnerre S."/>
            <person name="Godfrey J."/>
            <person name="Good R."/>
            <person name="Gotea V."/>
            <person name="Gravely B."/>
            <person name="Greenberg A.J."/>
            <person name="Griffiths-Jones S."/>
            <person name="Gross S."/>
            <person name="Guigo R."/>
            <person name="Gustafson E.A."/>
            <person name="Haerty W."/>
            <person name="Hahn M.W."/>
            <person name="Halligan D.L."/>
            <person name="Halpern A.L."/>
            <person name="Halter G.M."/>
            <person name="Han M.V."/>
            <person name="Heger A."/>
            <person name="Hillier L."/>
            <person name="Hinrichs A.S."/>
            <person name="Holmes I."/>
            <person name="Hoskins R.A."/>
            <person name="Hubisz M.J."/>
            <person name="Hultmark D."/>
            <person name="Huntley M.A."/>
            <person name="Jaffe D.B."/>
            <person name="Jagadeeshan S."/>
            <person name="Jeck W.R."/>
            <person name="Johnson J."/>
            <person name="Jones C.D."/>
            <person name="Jordan W.C."/>
            <person name="Karpen G.H."/>
            <person name="Kataoka E."/>
            <person name="Keightley P.D."/>
            <person name="Kheradpour P."/>
            <person name="Kirkness E.F."/>
            <person name="Koerich L.B."/>
            <person name="Kristiansen K."/>
            <person name="Kudrna D."/>
            <person name="Kulathinal R.J."/>
            <person name="Kumar S."/>
            <person name="Kwok R."/>
            <person name="Lander E."/>
            <person name="Langley C.H."/>
            <person name="Lapoint R."/>
            <person name="Lazzaro B.P."/>
            <person name="Lee S.J."/>
            <person name="Levesque L."/>
            <person name="Li R."/>
            <person name="Lin C.F."/>
            <person name="Lin M.F."/>
            <person name="Lindblad-Toh K."/>
            <person name="Llopart A."/>
            <person name="Long M."/>
            <person name="Low L."/>
            <person name="Lozovsky E."/>
            <person name="Lu J."/>
            <person name="Luo M."/>
            <person name="Machado C.A."/>
            <person name="Makalowski W."/>
            <person name="Marzo M."/>
            <person name="Matsuda M."/>
            <person name="Matzkin L."/>
            <person name="McAllister B."/>
            <person name="McBride C.S."/>
            <person name="McKernan B."/>
            <person name="McKernan K."/>
            <person name="Mendez-Lago M."/>
            <person name="Minx P."/>
            <person name="Mollenhauer M.U."/>
            <person name="Montooth K."/>
            <person name="Mount S.M."/>
            <person name="Mu X."/>
            <person name="Myers E."/>
            <person name="Negre B."/>
            <person name="Newfeld S."/>
            <person name="Nielsen R."/>
            <person name="Noor M.A."/>
            <person name="O'Grady P."/>
            <person name="Pachter L."/>
            <person name="Papaceit M."/>
            <person name="Parisi M.J."/>
            <person name="Parisi M."/>
            <person name="Parts L."/>
            <person name="Pedersen J.S."/>
            <person name="Pesole G."/>
            <person name="Phillippy A.M."/>
            <person name="Ponting C.P."/>
            <person name="Pop M."/>
            <person name="Porcelli D."/>
            <person name="Powell J.R."/>
            <person name="Prohaska S."/>
            <person name="Pruitt K."/>
            <person name="Puig M."/>
            <person name="Quesneville H."/>
            <person name="Ram K.R."/>
            <person name="Rand D."/>
            <person name="Rasmussen M.D."/>
            <person name="Reed L.K."/>
            <person name="Reenan R."/>
            <person name="Reily A."/>
            <person name="Remington K.A."/>
            <person name="Rieger T.T."/>
            <person name="Ritchie M.G."/>
            <person name="Robin C."/>
            <person name="Rogers Y.H."/>
            <person name="Rohde C."/>
            <person name="Rozas J."/>
            <person name="Rubenfield M.J."/>
            <person name="Ruiz A."/>
            <person name="Russo S."/>
            <person name="Salzberg S.L."/>
            <person name="Sanchez-Gracia A."/>
            <person name="Saranga D.J."/>
            <person name="Sato H."/>
            <person name="Schaeffer S.W."/>
            <person name="Schatz M.C."/>
            <person name="Schlenke T."/>
            <person name="Schwartz R."/>
            <person name="Segarra C."/>
            <person name="Singh R.S."/>
            <person name="Sirot L."/>
            <person name="Sirota M."/>
            <person name="Sisneros N.B."/>
            <person name="Smith C.D."/>
            <person name="Smith T.F."/>
            <person name="Spieth J."/>
            <person name="Stage D.E."/>
            <person name="Stark A."/>
            <person name="Stephan W."/>
            <person name="Strausberg R.L."/>
            <person name="Strempel S."/>
            <person name="Sturgill D."/>
            <person name="Sutton G."/>
            <person name="Sutton G.G."/>
            <person name="Tao W."/>
            <person name="Teichmann S."/>
            <person name="Tobari Y.N."/>
            <person name="Tomimura Y."/>
            <person name="Tsolas J.M."/>
            <person name="Valente V.L."/>
            <person name="Venter E."/>
            <person name="Venter J.C."/>
            <person name="Vicario S."/>
            <person name="Vieira F.G."/>
            <person name="Vilella A.J."/>
            <person name="Villasante A."/>
            <person name="Walenz B."/>
            <person name="Wang J."/>
            <person name="Wasserman M."/>
            <person name="Watts T."/>
            <person name="Wilson D."/>
            <person name="Wilson R.K."/>
            <person name="Wing R.A."/>
            <person name="Wolfner M.F."/>
            <person name="Wong A."/>
            <person name="Wong G.K."/>
            <person name="Wu C.I."/>
            <person name="Wu G."/>
            <person name="Yamamoto D."/>
            <person name="Yang H.P."/>
            <person name="Yang S.P."/>
            <person name="Yorke J.A."/>
            <person name="Yoshida K."/>
            <person name="Zdobnov E."/>
            <person name="Zhang P."/>
            <person name="Zhang Y."/>
            <person name="Zimin A.V."/>
            <person name="Baldwin J."/>
            <person name="Abdouelleil A."/>
            <person name="Abdulkadir J."/>
            <person name="Abebe A."/>
            <person name="Abera B."/>
            <person name="Abreu J."/>
            <person name="Acer S.C."/>
            <person name="Aftuck L."/>
            <person name="Alexander A."/>
            <person name="An P."/>
            <person name="Anderson E."/>
            <person name="Anderson S."/>
            <person name="Arachi H."/>
            <person name="Azer M."/>
            <person name="Bachantsang P."/>
            <person name="Barry A."/>
            <person name="Bayul T."/>
            <person name="Berlin A."/>
            <person name="Bessette D."/>
            <person name="Bloom T."/>
            <person name="Blye J."/>
            <person name="Boguslavskiy L."/>
            <person name="Bonnet C."/>
            <person name="Boukhgalter B."/>
            <person name="Bourzgui I."/>
            <person name="Brown A."/>
            <person name="Cahill P."/>
            <person name="Channer S."/>
            <person name="Cheshatsang Y."/>
            <person name="Chuda L."/>
            <person name="Citroen M."/>
            <person name="Collymore A."/>
            <person name="Cooke P."/>
            <person name="Costello M."/>
            <person name="D'Aco K."/>
            <person name="Daza R."/>
            <person name="De Haan G."/>
            <person name="DeGray S."/>
            <person name="DeMaso C."/>
            <person name="Dhargay N."/>
            <person name="Dooley K."/>
            <person name="Dooley E."/>
            <person name="Doricent M."/>
            <person name="Dorje P."/>
            <person name="Dorjee K."/>
            <person name="Dupes A."/>
            <person name="Elong R."/>
            <person name="Falk J."/>
            <person name="Farina A."/>
            <person name="Faro S."/>
            <person name="Ferguson D."/>
            <person name="Fisher S."/>
            <person name="Foley C.D."/>
            <person name="Franke A."/>
            <person name="Friedrich D."/>
            <person name="Gadbois L."/>
            <person name="Gearin G."/>
            <person name="Gearin C.R."/>
            <person name="Giannoukos G."/>
            <person name="Goode T."/>
            <person name="Graham J."/>
            <person name="Grandbois E."/>
            <person name="Grewal S."/>
            <person name="Gyaltsen K."/>
            <person name="Hafez N."/>
            <person name="Hagos B."/>
            <person name="Hall J."/>
            <person name="Henson C."/>
            <person name="Hollinger A."/>
            <person name="Honan T."/>
            <person name="Huard M.D."/>
            <person name="Hughes L."/>
            <person name="Hurhula B."/>
            <person name="Husby M.E."/>
            <person name="Kamat A."/>
            <person name="Kanga B."/>
            <person name="Kashin S."/>
            <person name="Khazanovich D."/>
            <person name="Kisner P."/>
            <person name="Lance K."/>
            <person name="Lara M."/>
            <person name="Lee W."/>
            <person name="Lennon N."/>
            <person name="Letendre F."/>
            <person name="LeVine R."/>
            <person name="Lipovsky A."/>
            <person name="Liu X."/>
            <person name="Liu J."/>
            <person name="Liu S."/>
            <person name="Lokyitsang T."/>
            <person name="Lokyitsang Y."/>
            <person name="Lubonja R."/>
            <person name="Lui A."/>
            <person name="MacDonald P."/>
            <person name="Magnisalis V."/>
            <person name="Maru K."/>
            <person name="Matthews C."/>
            <person name="McCusker W."/>
            <person name="McDonough S."/>
            <person name="Mehta T."/>
            <person name="Meldrim J."/>
            <person name="Meneus L."/>
            <person name="Mihai O."/>
            <person name="Mihalev A."/>
            <person name="Mihova T."/>
            <person name="Mittelman R."/>
            <person name="Mlenga V."/>
            <person name="Montmayeur A."/>
            <person name="Mulrain L."/>
            <person name="Navidi A."/>
            <person name="Naylor J."/>
            <person name="Negash T."/>
            <person name="Nguyen T."/>
            <person name="Nguyen N."/>
            <person name="Nicol R."/>
            <person name="Norbu C."/>
            <person name="Norbu N."/>
            <person name="Novod N."/>
            <person name="O'Neill B."/>
            <person name="Osman S."/>
            <person name="Markiewicz E."/>
            <person name="Oyono O.L."/>
            <person name="Patti C."/>
            <person name="Phunkhang P."/>
            <person name="Pierre F."/>
            <person name="Priest M."/>
            <person name="Raghuraman S."/>
            <person name="Rege F."/>
            <person name="Reyes R."/>
            <person name="Rise C."/>
            <person name="Rogov P."/>
            <person name="Ross K."/>
            <person name="Ryan E."/>
            <person name="Settipalli S."/>
            <person name="Shea T."/>
            <person name="Sherpa N."/>
            <person name="Shi L."/>
            <person name="Shih D."/>
            <person name="Sparrow T."/>
            <person name="Spaulding J."/>
            <person name="Stalker J."/>
            <person name="Stange-Thomann N."/>
            <person name="Stavropoulos S."/>
            <person name="Stone C."/>
            <person name="Strader C."/>
            <person name="Tesfaye S."/>
            <person name="Thomson T."/>
            <person name="Thoulutsang Y."/>
            <person name="Thoulutsang D."/>
            <person name="Topham K."/>
            <person name="Topping I."/>
            <person name="Tsamla T."/>
            <person name="Vassiliev H."/>
            <person name="Vo A."/>
            <person name="Wangchuk T."/>
            <person name="Wangdi T."/>
            <person name="Weiand M."/>
            <person name="Wilkinson J."/>
            <person name="Wilson A."/>
            <person name="Yadav S."/>
            <person name="Young G."/>
            <person name="Yu Q."/>
            <person name="Zembek L."/>
            <person name="Zhong D."/>
            <person name="Zimmer A."/>
            <person name="Zwirko Z."/>
            <person name="Jaffe D.B."/>
            <person name="Alvarez P."/>
            <person name="Brockman W."/>
            <person name="Butler J."/>
            <person name="Chin C."/>
            <person name="Gnerre S."/>
            <person name="Grabherr M."/>
            <person name="Kleber M."/>
            <person name="Mauceli E."/>
            <person name="MacCallum I."/>
        </authorList>
    </citation>
    <scope>NUCLEOTIDE SEQUENCE [LARGE SCALE GENOMIC DNA]</scope>
    <source>
        <strain evidence="13">Rob3c / Tucson 14021-0248.25</strain>
    </source>
</reference>
<evidence type="ECO:0000256" key="8">
    <source>
        <dbReference type="SAM" id="MobiDB-lite"/>
    </source>
</evidence>
<dbReference type="CDD" id="cd00190">
    <property type="entry name" value="Tryp_SPc"/>
    <property type="match status" value="1"/>
</dbReference>
<dbReference type="GO" id="GO:0006508">
    <property type="term" value="P:proteolysis"/>
    <property type="evidence" value="ECO:0007669"/>
    <property type="project" value="UniProtKB-KW"/>
</dbReference>
<keyword evidence="3 7" id="KW-0645">Protease</keyword>
<evidence type="ECO:0000256" key="9">
    <source>
        <dbReference type="SAM" id="Phobius"/>
    </source>
</evidence>
<keyword evidence="5 7" id="KW-0720">Serine protease</keyword>
<feature type="region of interest" description="Disordered" evidence="8">
    <location>
        <begin position="291"/>
        <end position="341"/>
    </location>
</feature>
<evidence type="ECO:0000256" key="4">
    <source>
        <dbReference type="ARBA" id="ARBA00022801"/>
    </source>
</evidence>
<dbReference type="OMA" id="FVDQIIY"/>
<dbReference type="Gene3D" id="2.40.10.10">
    <property type="entry name" value="Trypsin-like serine proteases"/>
    <property type="match status" value="1"/>
</dbReference>
<accession>B4I0G8</accession>
<organism evidence="13">
    <name type="scientific">Drosophila sechellia</name>
    <name type="common">Fruit fly</name>
    <dbReference type="NCBI Taxonomy" id="7238"/>
    <lineage>
        <taxon>Eukaryota</taxon>
        <taxon>Metazoa</taxon>
        <taxon>Ecdysozoa</taxon>
        <taxon>Arthropoda</taxon>
        <taxon>Hexapoda</taxon>
        <taxon>Insecta</taxon>
        <taxon>Pterygota</taxon>
        <taxon>Neoptera</taxon>
        <taxon>Endopterygota</taxon>
        <taxon>Diptera</taxon>
        <taxon>Brachycera</taxon>
        <taxon>Muscomorpha</taxon>
        <taxon>Ephydroidea</taxon>
        <taxon>Drosophilidae</taxon>
        <taxon>Drosophila</taxon>
        <taxon>Sophophora</taxon>
    </lineage>
</organism>
<dbReference type="GO" id="GO:0005615">
    <property type="term" value="C:extracellular space"/>
    <property type="evidence" value="ECO:0007669"/>
    <property type="project" value="TreeGrafter"/>
</dbReference>
<evidence type="ECO:0000256" key="3">
    <source>
        <dbReference type="ARBA" id="ARBA00022670"/>
    </source>
</evidence>
<feature type="chain" id="PRO_5002806466" evidence="10">
    <location>
        <begin position="24"/>
        <end position="368"/>
    </location>
</feature>
<dbReference type="PROSITE" id="PS00135">
    <property type="entry name" value="TRYPSIN_SER"/>
    <property type="match status" value="1"/>
</dbReference>
<feature type="transmembrane region" description="Helical" evidence="9">
    <location>
        <begin position="343"/>
        <end position="365"/>
    </location>
</feature>
<keyword evidence="6" id="KW-1015">Disulfide bond</keyword>
<dbReference type="HOGENOM" id="CLU_006842_7_0_1"/>
<dbReference type="STRING" id="7238.B4I0G8"/>
<gene>
    <name evidence="12" type="primary">Dsec\GM12456</name>
    <name evidence="12" type="ORF">Dsec_GM12456</name>
</gene>
<dbReference type="InterPro" id="IPR043504">
    <property type="entry name" value="Peptidase_S1_PA_chymotrypsin"/>
</dbReference>
<evidence type="ECO:0000313" key="13">
    <source>
        <dbReference type="Proteomes" id="UP000001292"/>
    </source>
</evidence>
<keyword evidence="9" id="KW-1133">Transmembrane helix</keyword>
<keyword evidence="13" id="KW-1185">Reference proteome</keyword>
<feature type="signal peptide" evidence="10">
    <location>
        <begin position="1"/>
        <end position="23"/>
    </location>
</feature>